<proteinExistence type="predicted"/>
<dbReference type="OrthoDB" id="1305902at2759"/>
<dbReference type="Proteomes" id="UP000245207">
    <property type="component" value="Unassembled WGS sequence"/>
</dbReference>
<reference evidence="2 3" key="1">
    <citation type="journal article" date="2018" name="Mol. Plant">
        <title>The genome of Artemisia annua provides insight into the evolution of Asteraceae family and artemisinin biosynthesis.</title>
        <authorList>
            <person name="Shen Q."/>
            <person name="Zhang L."/>
            <person name="Liao Z."/>
            <person name="Wang S."/>
            <person name="Yan T."/>
            <person name="Shi P."/>
            <person name="Liu M."/>
            <person name="Fu X."/>
            <person name="Pan Q."/>
            <person name="Wang Y."/>
            <person name="Lv Z."/>
            <person name="Lu X."/>
            <person name="Zhang F."/>
            <person name="Jiang W."/>
            <person name="Ma Y."/>
            <person name="Chen M."/>
            <person name="Hao X."/>
            <person name="Li L."/>
            <person name="Tang Y."/>
            <person name="Lv G."/>
            <person name="Zhou Y."/>
            <person name="Sun X."/>
            <person name="Brodelius P.E."/>
            <person name="Rose J.K.C."/>
            <person name="Tang K."/>
        </authorList>
    </citation>
    <scope>NUCLEOTIDE SEQUENCE [LARGE SCALE GENOMIC DNA]</scope>
    <source>
        <strain evidence="3">cv. Huhao1</strain>
        <tissue evidence="2">Leaf</tissue>
    </source>
</reference>
<dbReference type="InterPro" id="IPR005162">
    <property type="entry name" value="Retrotrans_gag_dom"/>
</dbReference>
<dbReference type="PANTHER" id="PTHR33223:SF11">
    <property type="entry name" value="ELEMENT PROTEIN, PUTATIVE-RELATED"/>
    <property type="match status" value="1"/>
</dbReference>
<evidence type="ECO:0000313" key="2">
    <source>
        <dbReference type="EMBL" id="PWA91353.1"/>
    </source>
</evidence>
<dbReference type="EMBL" id="PKPP01000551">
    <property type="protein sequence ID" value="PWA91353.1"/>
    <property type="molecule type" value="Genomic_DNA"/>
</dbReference>
<dbReference type="PANTHER" id="PTHR33223">
    <property type="entry name" value="CCHC-TYPE DOMAIN-CONTAINING PROTEIN"/>
    <property type="match status" value="1"/>
</dbReference>
<organism evidence="2 3">
    <name type="scientific">Artemisia annua</name>
    <name type="common">Sweet wormwood</name>
    <dbReference type="NCBI Taxonomy" id="35608"/>
    <lineage>
        <taxon>Eukaryota</taxon>
        <taxon>Viridiplantae</taxon>
        <taxon>Streptophyta</taxon>
        <taxon>Embryophyta</taxon>
        <taxon>Tracheophyta</taxon>
        <taxon>Spermatophyta</taxon>
        <taxon>Magnoliopsida</taxon>
        <taxon>eudicotyledons</taxon>
        <taxon>Gunneridae</taxon>
        <taxon>Pentapetalae</taxon>
        <taxon>asterids</taxon>
        <taxon>campanulids</taxon>
        <taxon>Asterales</taxon>
        <taxon>Asteraceae</taxon>
        <taxon>Asteroideae</taxon>
        <taxon>Anthemideae</taxon>
        <taxon>Artemisiinae</taxon>
        <taxon>Artemisia</taxon>
    </lineage>
</organism>
<dbReference type="Pfam" id="PF03732">
    <property type="entry name" value="Retrotrans_gag"/>
    <property type="match status" value="1"/>
</dbReference>
<dbReference type="AlphaFoldDB" id="A0A2U1Q087"/>
<comment type="caution">
    <text evidence="2">The sequence shown here is derived from an EMBL/GenBank/DDBJ whole genome shotgun (WGS) entry which is preliminary data.</text>
</comment>
<keyword evidence="3" id="KW-1185">Reference proteome</keyword>
<gene>
    <name evidence="2" type="ORF">CTI12_AA085190</name>
</gene>
<accession>A0A2U1Q087</accession>
<name>A0A2U1Q087_ARTAN</name>
<evidence type="ECO:0000313" key="3">
    <source>
        <dbReference type="Proteomes" id="UP000245207"/>
    </source>
</evidence>
<protein>
    <recommendedName>
        <fullName evidence="1">Retrotransposon gag domain-containing protein</fullName>
    </recommendedName>
</protein>
<evidence type="ECO:0000259" key="1">
    <source>
        <dbReference type="Pfam" id="PF03732"/>
    </source>
</evidence>
<feature type="domain" description="Retrotransposon gag" evidence="1">
    <location>
        <begin position="170"/>
        <end position="263"/>
    </location>
</feature>
<sequence>MAFLTSSRRLVPDLTAFPDAVTRLGQKLSGPKCMTRSSTKNLITPYEELERPFHSLKKLFNTKSFDLSSSFELDYFSEEEEEEETETMTETTTMEEYMNETRSDYNSGIARPKFDDKSKFELKGQFLKELRENAFSGTEHEDANEYVEKVLEIADLFTTEGVTDDQLMLRIFPISLKGAANKWLRNEPAGSIKTWEDLKSKFLQRYCPPAKTAKKMEAINNFKQEPDETLYQAWERFKDLLVKCPQHYLTAMQEIKLFYQGLDVPTRQILDAKGAVPQMSAVNARKAIQEAADHSQKWHNGISTRSKSSTNFDGFAAIQAQLDKLSRDMKKRDEKVYAAQVGCEKCEGPHYTKDFPTKNESETFEEAYYTQFGQPFQP</sequence>